<protein>
    <submittedName>
        <fullName evidence="1">DUF2026 family protein</fullName>
    </submittedName>
</protein>
<dbReference type="InterPro" id="IPR038765">
    <property type="entry name" value="Papain-like_cys_pep_sf"/>
</dbReference>
<dbReference type="InterPro" id="IPR023107">
    <property type="entry name" value="Atu2299-like_dom_sf"/>
</dbReference>
<gene>
    <name evidence="1" type="ORF">IFO67_05320</name>
</gene>
<keyword evidence="2" id="KW-1185">Reference proteome</keyword>
<evidence type="ECO:0000313" key="1">
    <source>
        <dbReference type="EMBL" id="MBD8502294.1"/>
    </source>
</evidence>
<dbReference type="InterPro" id="IPR018599">
    <property type="entry name" value="DUF2026"/>
</dbReference>
<organism evidence="1 2">
    <name type="scientific">Thauera sedimentorum</name>
    <dbReference type="NCBI Taxonomy" id="2767595"/>
    <lineage>
        <taxon>Bacteria</taxon>
        <taxon>Pseudomonadati</taxon>
        <taxon>Pseudomonadota</taxon>
        <taxon>Betaproteobacteria</taxon>
        <taxon>Rhodocyclales</taxon>
        <taxon>Zoogloeaceae</taxon>
        <taxon>Thauera</taxon>
    </lineage>
</organism>
<dbReference type="Proteomes" id="UP000603602">
    <property type="component" value="Unassembled WGS sequence"/>
</dbReference>
<reference evidence="2" key="1">
    <citation type="submission" date="2023-07" db="EMBL/GenBank/DDBJ databases">
        <title>Thauera sp. CAU 1555 isolated from sand of Yaerae Beach.</title>
        <authorList>
            <person name="Kim W."/>
        </authorList>
    </citation>
    <scope>NUCLEOTIDE SEQUENCE [LARGE SCALE GENOMIC DNA]</scope>
    <source>
        <strain evidence="2">CAU 1555</strain>
    </source>
</reference>
<proteinExistence type="predicted"/>
<evidence type="ECO:0000313" key="2">
    <source>
        <dbReference type="Proteomes" id="UP000603602"/>
    </source>
</evidence>
<comment type="caution">
    <text evidence="1">The sequence shown here is derived from an EMBL/GenBank/DDBJ whole genome shotgun (WGS) entry which is preliminary data.</text>
</comment>
<dbReference type="RefSeq" id="WP_187717084.1">
    <property type="nucleotide sequence ID" value="NZ_JACTAH010000001.1"/>
</dbReference>
<dbReference type="EMBL" id="JACYTO010000001">
    <property type="protein sequence ID" value="MBD8502294.1"/>
    <property type="molecule type" value="Genomic_DNA"/>
</dbReference>
<name>A0ABR9B8P3_9RHOO</name>
<dbReference type="SUPFAM" id="SSF54001">
    <property type="entry name" value="Cysteine proteinases"/>
    <property type="match status" value="1"/>
</dbReference>
<dbReference type="Pfam" id="PF09641">
    <property type="entry name" value="DUF2026"/>
    <property type="match status" value="1"/>
</dbReference>
<accession>A0ABR9B8P3</accession>
<dbReference type="Gene3D" id="3.10.550.10">
    <property type="entry name" value="Hypothetical protein Atu2299"/>
    <property type="match status" value="1"/>
</dbReference>
<sequence>MKKTKSTPLPLSFVDYERLSRILVTVLNSVDAHTANGCVFFTMVGSYVLDKAFGLRTQPVCGSAFFRVDDATDLVMAFTDMETFENGEVASHNEAFHAWIECNGVVIDLMAPIFRENLLKKIPDSKLRLPRKMFQRPKSEMANSPFELVREGDFYLQVNPALTNELIKLFMSRAENGDLADVCRQWFKPTPKAILSELGLASSDGTQRVMKLEKLELVGKW</sequence>